<feature type="region of interest" description="Disordered" evidence="4">
    <location>
        <begin position="668"/>
        <end position="688"/>
    </location>
</feature>
<sequence>MAQAVMAECCLLYLLQFHSRLDILTLQQFPLAPYAAQSWAEHYRYAKDSRTTLLDKLALQLLTTEIVYQNCCCLHNPDRRWQGIKLEADQSPSALYYASLMGLSPVVRLLLANGADPNKADRRGTLGEALDAAAYKGNQDVVQTLLDAGAEPNGGYWEGEYGSPIAAAASQGQNNVVKMLLRAGADVNRRGQDGEGSAMFQAVVHRHLETVKMLVEVGASVDAYAGMSGLTYAIKVAADRCDCEILFLLYSKASQWGVEIALKAVSQSGNWDLFVSLLQYQRGRELELKYAALAGWDDLVQQMVDENLKSATYEFSTAPALCQAAAAGLLETTQILYENSVDRNFSSDEVGEAVAAAAGRGHVLVVQYLLDRGADTGDDCCQKALLQAADGGFLSTVQVLLAAGVPANPRAKNTKDNREQKTCLWAAVDREHIEIVRLLLSHGADPDCQYTGMSALATSIKKTNYDLFQLLLQNGASTAVGQVQHPHYDTLALPIHCAASAGNIGILRALLTKDLDIDSALIPDGWTALFHAAKEGHEDLLRLLINEYGADANRRANKGTVAIHTAAYHNHEKCIEVFLDAGVDVNIRGRAGRTALHWAAQEGSIDAVRVLLERNANVFIEEKDNFMKAADIAKAKVLEIAESRKSPYHWKRSCEENYEPILEMLEDRATQSPEDRSKTHSSTFRRKFPSVLRRPNNIRLSPP</sequence>
<dbReference type="EMBL" id="JAPUFD010000003">
    <property type="protein sequence ID" value="MDI1486543.1"/>
    <property type="molecule type" value="Genomic_DNA"/>
</dbReference>
<keyword evidence="1" id="KW-0677">Repeat</keyword>
<gene>
    <name evidence="5" type="ORF">OHK93_005774</name>
</gene>
<proteinExistence type="predicted"/>
<dbReference type="Pfam" id="PF12796">
    <property type="entry name" value="Ank_2"/>
    <property type="match status" value="3"/>
</dbReference>
<keyword evidence="2 3" id="KW-0040">ANK repeat</keyword>
<feature type="repeat" description="ANK" evidence="3">
    <location>
        <begin position="419"/>
        <end position="451"/>
    </location>
</feature>
<dbReference type="Proteomes" id="UP001161017">
    <property type="component" value="Unassembled WGS sequence"/>
</dbReference>
<accession>A0AA43TSE1</accession>
<feature type="repeat" description="ANK" evidence="3">
    <location>
        <begin position="558"/>
        <end position="590"/>
    </location>
</feature>
<dbReference type="AlphaFoldDB" id="A0AA43TSE1"/>
<protein>
    <recommendedName>
        <fullName evidence="7">Ankyrin repeat protein</fullName>
    </recommendedName>
</protein>
<evidence type="ECO:0000313" key="6">
    <source>
        <dbReference type="Proteomes" id="UP001161017"/>
    </source>
</evidence>
<dbReference type="Pfam" id="PF00023">
    <property type="entry name" value="Ank"/>
    <property type="match status" value="1"/>
</dbReference>
<feature type="repeat" description="ANK" evidence="3">
    <location>
        <begin position="591"/>
        <end position="623"/>
    </location>
</feature>
<dbReference type="PROSITE" id="PS50088">
    <property type="entry name" value="ANK_REPEAT"/>
    <property type="match status" value="6"/>
</dbReference>
<dbReference type="InterPro" id="IPR036770">
    <property type="entry name" value="Ankyrin_rpt-contain_sf"/>
</dbReference>
<dbReference type="PROSITE" id="PS50297">
    <property type="entry name" value="ANK_REP_REGION"/>
    <property type="match status" value="5"/>
</dbReference>
<reference evidence="5" key="1">
    <citation type="journal article" date="2023" name="Genome Biol. Evol.">
        <title>First Whole Genome Sequence and Flow Cytometry Genome Size Data for the Lichen-Forming Fungus Ramalina farinacea (Ascomycota).</title>
        <authorList>
            <person name="Llewellyn T."/>
            <person name="Mian S."/>
            <person name="Hill R."/>
            <person name="Leitch I.J."/>
            <person name="Gaya E."/>
        </authorList>
    </citation>
    <scope>NUCLEOTIDE SEQUENCE</scope>
    <source>
        <strain evidence="5">LIQ254RAFAR</strain>
    </source>
</reference>
<dbReference type="PANTHER" id="PTHR24198:SF165">
    <property type="entry name" value="ANKYRIN REPEAT-CONTAINING PROTEIN-RELATED"/>
    <property type="match status" value="1"/>
</dbReference>
<evidence type="ECO:0000256" key="1">
    <source>
        <dbReference type="ARBA" id="ARBA00022737"/>
    </source>
</evidence>
<comment type="caution">
    <text evidence="5">The sequence shown here is derived from an EMBL/GenBank/DDBJ whole genome shotgun (WGS) entry which is preliminary data.</text>
</comment>
<keyword evidence="6" id="KW-1185">Reference proteome</keyword>
<dbReference type="InterPro" id="IPR002110">
    <property type="entry name" value="Ankyrin_rpt"/>
</dbReference>
<feature type="repeat" description="ANK" evidence="3">
    <location>
        <begin position="524"/>
        <end position="557"/>
    </location>
</feature>
<evidence type="ECO:0000313" key="5">
    <source>
        <dbReference type="EMBL" id="MDI1486543.1"/>
    </source>
</evidence>
<evidence type="ECO:0008006" key="7">
    <source>
        <dbReference type="Google" id="ProtNLM"/>
    </source>
</evidence>
<organism evidence="5 6">
    <name type="scientific">Ramalina farinacea</name>
    <dbReference type="NCBI Taxonomy" id="258253"/>
    <lineage>
        <taxon>Eukaryota</taxon>
        <taxon>Fungi</taxon>
        <taxon>Dikarya</taxon>
        <taxon>Ascomycota</taxon>
        <taxon>Pezizomycotina</taxon>
        <taxon>Lecanoromycetes</taxon>
        <taxon>OSLEUM clade</taxon>
        <taxon>Lecanoromycetidae</taxon>
        <taxon>Lecanorales</taxon>
        <taxon>Lecanorineae</taxon>
        <taxon>Ramalinaceae</taxon>
        <taxon>Ramalina</taxon>
    </lineage>
</organism>
<dbReference type="SMART" id="SM00248">
    <property type="entry name" value="ANK"/>
    <property type="match status" value="13"/>
</dbReference>
<dbReference type="Gene3D" id="1.25.40.20">
    <property type="entry name" value="Ankyrin repeat-containing domain"/>
    <property type="match status" value="2"/>
</dbReference>
<evidence type="ECO:0000256" key="4">
    <source>
        <dbReference type="SAM" id="MobiDB-lite"/>
    </source>
</evidence>
<name>A0AA43TSE1_9LECA</name>
<evidence type="ECO:0000256" key="2">
    <source>
        <dbReference type="ARBA" id="ARBA00023043"/>
    </source>
</evidence>
<feature type="compositionally biased region" description="Basic and acidic residues" evidence="4">
    <location>
        <begin position="668"/>
        <end position="678"/>
    </location>
</feature>
<feature type="repeat" description="ANK" evidence="3">
    <location>
        <begin position="90"/>
        <end position="122"/>
    </location>
</feature>
<feature type="repeat" description="ANK" evidence="3">
    <location>
        <begin position="160"/>
        <end position="192"/>
    </location>
</feature>
<dbReference type="SUPFAM" id="SSF48403">
    <property type="entry name" value="Ankyrin repeat"/>
    <property type="match status" value="2"/>
</dbReference>
<evidence type="ECO:0000256" key="3">
    <source>
        <dbReference type="PROSITE-ProRule" id="PRU00023"/>
    </source>
</evidence>
<dbReference type="PANTHER" id="PTHR24198">
    <property type="entry name" value="ANKYRIN REPEAT AND PROTEIN KINASE DOMAIN-CONTAINING PROTEIN"/>
    <property type="match status" value="1"/>
</dbReference>
<dbReference type="Pfam" id="PF13637">
    <property type="entry name" value="Ank_4"/>
    <property type="match status" value="1"/>
</dbReference>